<sequence length="89" mass="9814">MMRIELADPRGLIRESYRIEGIGPSECRSIFLDWALGLPETVDTSRALRRLLAEYGPGAADHPMTAVLRAGLAEEPAARRRGGPRGRRS</sequence>
<evidence type="ECO:0000313" key="2">
    <source>
        <dbReference type="Proteomes" id="UP000248659"/>
    </source>
</evidence>
<dbReference type="Proteomes" id="UP000248659">
    <property type="component" value="Unassembled WGS sequence"/>
</dbReference>
<reference evidence="1 2" key="1">
    <citation type="submission" date="2017-01" db="EMBL/GenBank/DDBJ databases">
        <title>Genome sequence of Rhodovulum viride JA756.</title>
        <authorList>
            <person name="Lakshmi K.V."/>
            <person name="Tushar L.D."/>
            <person name="Sasikala C."/>
            <person name="Venkataramana C."/>
        </authorList>
    </citation>
    <scope>NUCLEOTIDE SEQUENCE [LARGE SCALE GENOMIC DNA]</scope>
    <source>
        <strain evidence="1 2">JA756</strain>
    </source>
</reference>
<dbReference type="EMBL" id="MUAV01000001">
    <property type="protein sequence ID" value="RAP43202.1"/>
    <property type="molecule type" value="Genomic_DNA"/>
</dbReference>
<comment type="caution">
    <text evidence="1">The sequence shown here is derived from an EMBL/GenBank/DDBJ whole genome shotgun (WGS) entry which is preliminary data.</text>
</comment>
<accession>A0ABX9DLD5</accession>
<organism evidence="1 2">
    <name type="scientific">Rhodovulum viride</name>
    <dbReference type="NCBI Taxonomy" id="1231134"/>
    <lineage>
        <taxon>Bacteria</taxon>
        <taxon>Pseudomonadati</taxon>
        <taxon>Pseudomonadota</taxon>
        <taxon>Alphaproteobacteria</taxon>
        <taxon>Rhodobacterales</taxon>
        <taxon>Paracoccaceae</taxon>
        <taxon>Rhodovulum</taxon>
    </lineage>
</organism>
<name>A0ABX9DLD5_9RHOB</name>
<protein>
    <submittedName>
        <fullName evidence="1">Uncharacterized protein</fullName>
    </submittedName>
</protein>
<gene>
    <name evidence="1" type="ORF">BYZ73_00365</name>
</gene>
<proteinExistence type="predicted"/>
<evidence type="ECO:0000313" key="1">
    <source>
        <dbReference type="EMBL" id="RAP43202.1"/>
    </source>
</evidence>
<keyword evidence="2" id="KW-1185">Reference proteome</keyword>